<dbReference type="SUPFAM" id="SSF51735">
    <property type="entry name" value="NAD(P)-binding Rossmann-fold domains"/>
    <property type="match status" value="1"/>
</dbReference>
<dbReference type="AlphaFoldDB" id="A0ABD5X1V4"/>
<comment type="caution">
    <text evidence="2">The sequence shown here is derived from an EMBL/GenBank/DDBJ whole genome shotgun (WGS) entry which is preliminary data.</text>
</comment>
<dbReference type="PANTHER" id="PTHR48079:SF6">
    <property type="entry name" value="NAD(P)-BINDING DOMAIN-CONTAINING PROTEIN-RELATED"/>
    <property type="match status" value="1"/>
</dbReference>
<dbReference type="Proteomes" id="UP001596414">
    <property type="component" value="Unassembled WGS sequence"/>
</dbReference>
<gene>
    <name evidence="2" type="ORF">ACFQJ7_03785</name>
</gene>
<evidence type="ECO:0000259" key="1">
    <source>
        <dbReference type="Pfam" id="PF01370"/>
    </source>
</evidence>
<name>A0ABD5X1V4_9EURY</name>
<dbReference type="InterPro" id="IPR051783">
    <property type="entry name" value="NAD(P)-dependent_oxidoreduct"/>
</dbReference>
<proteinExistence type="predicted"/>
<dbReference type="EMBL" id="JBHSZQ010000004">
    <property type="protein sequence ID" value="MFC7125160.1"/>
    <property type="molecule type" value="Genomic_DNA"/>
</dbReference>
<evidence type="ECO:0000313" key="2">
    <source>
        <dbReference type="EMBL" id="MFC7125160.1"/>
    </source>
</evidence>
<accession>A0ABD5X1V4</accession>
<dbReference type="InterPro" id="IPR036291">
    <property type="entry name" value="NAD(P)-bd_dom_sf"/>
</dbReference>
<dbReference type="RefSeq" id="WP_267636160.1">
    <property type="nucleotide sequence ID" value="NZ_JAODIY010000004.1"/>
</dbReference>
<dbReference type="PANTHER" id="PTHR48079">
    <property type="entry name" value="PROTEIN YEEZ"/>
    <property type="match status" value="1"/>
</dbReference>
<dbReference type="InterPro" id="IPR001509">
    <property type="entry name" value="Epimerase_deHydtase"/>
</dbReference>
<dbReference type="Pfam" id="PF01370">
    <property type="entry name" value="Epimerase"/>
    <property type="match status" value="1"/>
</dbReference>
<reference evidence="2 3" key="1">
    <citation type="journal article" date="2014" name="Int. J. Syst. Evol. Microbiol.">
        <title>Complete genome sequence of Corynebacterium casei LMG S-19264T (=DSM 44701T), isolated from a smear-ripened cheese.</title>
        <authorList>
            <consortium name="US DOE Joint Genome Institute (JGI-PGF)"/>
            <person name="Walter F."/>
            <person name="Albersmeier A."/>
            <person name="Kalinowski J."/>
            <person name="Ruckert C."/>
        </authorList>
    </citation>
    <scope>NUCLEOTIDE SEQUENCE [LARGE SCALE GENOMIC DNA]</scope>
    <source>
        <strain evidence="2 3">CGMCC 4.7215</strain>
    </source>
</reference>
<sequence>MTTVAILGCGYVGLELGKQLQSAGIERVVGLRRSKKGVSAMESAGIEPVQGDLTDEETLTTIPDADIVVFAASAGRSSSTTAREIYVAGQKQVLNHFGSRENPPERYIYTSSTGVYGDHGESWVDEETPLEPESEREQALVDAETVAIDGAAEYDIDGTVARFSGLYGPDRYRLERYLEGPVTDGILNMIHRDDAAGAVGHIVSEDCARGEVVLVVDNEPVSKWELADWLATECNRQTPSKQTKSERLAEVESAGAKRRIRADKRCRNDKLQSLGYELVYPTFREGYQKAIMEYPTSQSE</sequence>
<feature type="domain" description="NAD-dependent epimerase/dehydratase" evidence="1">
    <location>
        <begin position="7"/>
        <end position="174"/>
    </location>
</feature>
<protein>
    <submittedName>
        <fullName evidence="2">NAD-dependent epimerase/dehydratase family protein</fullName>
    </submittedName>
</protein>
<organism evidence="2 3">
    <name type="scientific">Halovenus rubra</name>
    <dbReference type="NCBI Taxonomy" id="869890"/>
    <lineage>
        <taxon>Archaea</taxon>
        <taxon>Methanobacteriati</taxon>
        <taxon>Methanobacteriota</taxon>
        <taxon>Stenosarchaea group</taxon>
        <taxon>Halobacteria</taxon>
        <taxon>Halobacteriales</taxon>
        <taxon>Haloarculaceae</taxon>
        <taxon>Halovenus</taxon>
    </lineage>
</organism>
<dbReference type="Gene3D" id="3.40.50.720">
    <property type="entry name" value="NAD(P)-binding Rossmann-like Domain"/>
    <property type="match status" value="1"/>
</dbReference>
<evidence type="ECO:0000313" key="3">
    <source>
        <dbReference type="Proteomes" id="UP001596414"/>
    </source>
</evidence>